<protein>
    <recommendedName>
        <fullName evidence="3">Photosystem II 5 kDa protein, chloroplastic</fullName>
    </recommendedName>
</protein>
<evidence type="ECO:0000313" key="1">
    <source>
        <dbReference type="EMBL" id="EYU31374.1"/>
    </source>
</evidence>
<dbReference type="eggNOG" id="ENOG502S9YJ">
    <property type="taxonomic scope" value="Eukaryota"/>
</dbReference>
<reference evidence="1 2" key="1">
    <citation type="journal article" date="2013" name="Proc. Natl. Acad. Sci. U.S.A.">
        <title>Fine-scale variation in meiotic recombination in Mimulus inferred from population shotgun sequencing.</title>
        <authorList>
            <person name="Hellsten U."/>
            <person name="Wright K.M."/>
            <person name="Jenkins J."/>
            <person name="Shu S."/>
            <person name="Yuan Y."/>
            <person name="Wessler S.R."/>
            <person name="Schmutz J."/>
            <person name="Willis J.H."/>
            <person name="Rokhsar D.S."/>
        </authorList>
    </citation>
    <scope>NUCLEOTIDE SEQUENCE [LARGE SCALE GENOMIC DNA]</scope>
    <source>
        <strain evidence="2">cv. DUN x IM62</strain>
    </source>
</reference>
<dbReference type="EMBL" id="KI630970">
    <property type="protein sequence ID" value="EYU31374.1"/>
    <property type="molecule type" value="Genomic_DNA"/>
</dbReference>
<keyword evidence="2" id="KW-1185">Reference proteome</keyword>
<accession>A0A022QUV3</accession>
<dbReference type="AlphaFoldDB" id="A0A022QUV3"/>
<sequence length="151" mass="15934">MNTIHSNTILFNLTKHRLSLRSTPPKKSYPPKTTRNLTMASMTMTASFLCGSAASAASAAAATRHLPTTSRRGAMVVRAASKDVSEEVGATAAKEESSNTRRGMMFAVAAAAASSVAKIAMADEPKRGSAEAKKKYAPICVTMPTARICRN</sequence>
<dbReference type="Proteomes" id="UP000030748">
    <property type="component" value="Unassembled WGS sequence"/>
</dbReference>
<dbReference type="STRING" id="4155.A0A022QUV3"/>
<gene>
    <name evidence="1" type="ORF">MIMGU_mgv1a015615mg</name>
</gene>
<dbReference type="PhylomeDB" id="A0A022QUV3"/>
<dbReference type="PANTHER" id="PTHR34940">
    <property type="entry name" value="PHOTOSYSTEM II 5 KDA PROTEIN, CHLOROPLASTIC"/>
    <property type="match status" value="1"/>
</dbReference>
<organism evidence="1 2">
    <name type="scientific">Erythranthe guttata</name>
    <name type="common">Yellow monkey flower</name>
    <name type="synonym">Mimulus guttatus</name>
    <dbReference type="NCBI Taxonomy" id="4155"/>
    <lineage>
        <taxon>Eukaryota</taxon>
        <taxon>Viridiplantae</taxon>
        <taxon>Streptophyta</taxon>
        <taxon>Embryophyta</taxon>
        <taxon>Tracheophyta</taxon>
        <taxon>Spermatophyta</taxon>
        <taxon>Magnoliopsida</taxon>
        <taxon>eudicotyledons</taxon>
        <taxon>Gunneridae</taxon>
        <taxon>Pentapetalae</taxon>
        <taxon>asterids</taxon>
        <taxon>lamiids</taxon>
        <taxon>Lamiales</taxon>
        <taxon>Phrymaceae</taxon>
        <taxon>Erythranthe</taxon>
    </lineage>
</organism>
<name>A0A022QUV3_ERYGU</name>
<dbReference type="PANTHER" id="PTHR34940:SF4">
    <property type="entry name" value="OS02G0581100 PROTEIN"/>
    <property type="match status" value="1"/>
</dbReference>
<proteinExistence type="predicted"/>
<dbReference type="InterPro" id="IPR040296">
    <property type="entry name" value="PSBT"/>
</dbReference>
<evidence type="ECO:0000313" key="2">
    <source>
        <dbReference type="Proteomes" id="UP000030748"/>
    </source>
</evidence>
<evidence type="ECO:0008006" key="3">
    <source>
        <dbReference type="Google" id="ProtNLM"/>
    </source>
</evidence>